<evidence type="ECO:0000256" key="7">
    <source>
        <dbReference type="ARBA" id="ARBA00022857"/>
    </source>
</evidence>
<keyword evidence="7" id="KW-0521">NADP</keyword>
<dbReference type="PRINTS" id="PR00080">
    <property type="entry name" value="SDRFAMILY"/>
</dbReference>
<dbReference type="GO" id="GO:0005829">
    <property type="term" value="C:cytosol"/>
    <property type="evidence" value="ECO:0000318"/>
    <property type="project" value="GO_Central"/>
</dbReference>
<keyword evidence="13" id="KW-1133">Transmembrane helix</keyword>
<evidence type="ECO:0000256" key="3">
    <source>
        <dbReference type="ARBA" id="ARBA00006484"/>
    </source>
</evidence>
<dbReference type="AlphaFoldDB" id="A0A078FCG4"/>
<sequence length="309" mass="34703">MDMLHIILNILLPPLTIIFLFLFYPIYLFIKLLNCVRKHLCVENVAGKVVLITGASSGIGEHVAYEYAKKGADLALVARREDRLQIVADTSRKLGSRDVIIIPGDVTKINDCMKFISETISHFGKVDHLINNAGVSQTVLFENFSQIQDANPIMDTNFWGSTYITYYAIPHLRKSKGKIVVIASAAAKIAIPVATIYSASKAALLGFYEALRIELNPDIKVTIVFPGLISTDMTTPEIIKRHGSDFMVSEPVSRCAKAIFQGVCRGEEYVETPSWIKWFFLVKSVCPEVINSIFNYSFLHFIKPYFKRE</sequence>
<dbReference type="Pfam" id="PF00106">
    <property type="entry name" value="adh_short"/>
    <property type="match status" value="1"/>
</dbReference>
<dbReference type="InterPro" id="IPR036291">
    <property type="entry name" value="NAD(P)-bd_dom_sf"/>
</dbReference>
<keyword evidence="4" id="KW-0444">Lipid biosynthesis</keyword>
<comment type="similarity">
    <text evidence="3 12">Belongs to the short-chain dehydrogenases/reductases (SDR) family.</text>
</comment>
<protein>
    <submittedName>
        <fullName evidence="14">BnaC07g33280D protein</fullName>
    </submittedName>
</protein>
<keyword evidence="8" id="KW-0752">Steroid biosynthesis</keyword>
<dbReference type="SUPFAM" id="SSF51735">
    <property type="entry name" value="NAD(P)-binding Rossmann-fold domains"/>
    <property type="match status" value="1"/>
</dbReference>
<dbReference type="PaxDb" id="3708-A0A078FCG4"/>
<evidence type="ECO:0000256" key="2">
    <source>
        <dbReference type="ARBA" id="ARBA00004606"/>
    </source>
</evidence>
<evidence type="ECO:0000313" key="14">
    <source>
        <dbReference type="EMBL" id="CDY09733.1"/>
    </source>
</evidence>
<evidence type="ECO:0000256" key="10">
    <source>
        <dbReference type="ARBA" id="ARBA00023002"/>
    </source>
</evidence>
<dbReference type="PANTHER" id="PTHR43391:SF63">
    <property type="entry name" value="3-OXOACYL-[ACYL-CARRIER-PROTEIN] REDUCTASE"/>
    <property type="match status" value="1"/>
</dbReference>
<evidence type="ECO:0000256" key="11">
    <source>
        <dbReference type="ARBA" id="ARBA00023098"/>
    </source>
</evidence>
<evidence type="ECO:0000256" key="6">
    <source>
        <dbReference type="ARBA" id="ARBA00022640"/>
    </source>
</evidence>
<evidence type="ECO:0000256" key="4">
    <source>
        <dbReference type="ARBA" id="ARBA00022516"/>
    </source>
</evidence>
<name>A0A078FCG4_BRANA</name>
<dbReference type="STRING" id="3708.A0A078FCG4"/>
<evidence type="ECO:0000256" key="8">
    <source>
        <dbReference type="ARBA" id="ARBA00022955"/>
    </source>
</evidence>
<dbReference type="EMBL" id="LK031998">
    <property type="protein sequence ID" value="CDY09733.1"/>
    <property type="molecule type" value="Genomic_DNA"/>
</dbReference>
<evidence type="ECO:0000256" key="9">
    <source>
        <dbReference type="ARBA" id="ARBA00022968"/>
    </source>
</evidence>
<evidence type="ECO:0000256" key="1">
    <source>
        <dbReference type="ARBA" id="ARBA00004229"/>
    </source>
</evidence>
<keyword evidence="13" id="KW-0472">Membrane</keyword>
<dbReference type="PRINTS" id="PR00081">
    <property type="entry name" value="GDHRDH"/>
</dbReference>
<dbReference type="GO" id="GO:0009507">
    <property type="term" value="C:chloroplast"/>
    <property type="evidence" value="ECO:0007669"/>
    <property type="project" value="UniProtKB-SubCell"/>
</dbReference>
<keyword evidence="9" id="KW-0735">Signal-anchor</keyword>
<reference evidence="14 15" key="1">
    <citation type="journal article" date="2014" name="Science">
        <title>Plant genetics. Early allopolyploid evolution in the post-Neolithic Brassica napus oilseed genome.</title>
        <authorList>
            <person name="Chalhoub B."/>
            <person name="Denoeud F."/>
            <person name="Liu S."/>
            <person name="Parkin I.A."/>
            <person name="Tang H."/>
            <person name="Wang X."/>
            <person name="Chiquet J."/>
            <person name="Belcram H."/>
            <person name="Tong C."/>
            <person name="Samans B."/>
            <person name="Correa M."/>
            <person name="Da Silva C."/>
            <person name="Just J."/>
            <person name="Falentin C."/>
            <person name="Koh C.S."/>
            <person name="Le Clainche I."/>
            <person name="Bernard M."/>
            <person name="Bento P."/>
            <person name="Noel B."/>
            <person name="Labadie K."/>
            <person name="Alberti A."/>
            <person name="Charles M."/>
            <person name="Arnaud D."/>
            <person name="Guo H."/>
            <person name="Daviaud C."/>
            <person name="Alamery S."/>
            <person name="Jabbari K."/>
            <person name="Zhao M."/>
            <person name="Edger P.P."/>
            <person name="Chelaifa H."/>
            <person name="Tack D."/>
            <person name="Lassalle G."/>
            <person name="Mestiri I."/>
            <person name="Schnel N."/>
            <person name="Le Paslier M.C."/>
            <person name="Fan G."/>
            <person name="Renault V."/>
            <person name="Bayer P.E."/>
            <person name="Golicz A.A."/>
            <person name="Manoli S."/>
            <person name="Lee T.H."/>
            <person name="Thi V.H."/>
            <person name="Chalabi S."/>
            <person name="Hu Q."/>
            <person name="Fan C."/>
            <person name="Tollenaere R."/>
            <person name="Lu Y."/>
            <person name="Battail C."/>
            <person name="Shen J."/>
            <person name="Sidebottom C.H."/>
            <person name="Wang X."/>
            <person name="Canaguier A."/>
            <person name="Chauveau A."/>
            <person name="Berard A."/>
            <person name="Deniot G."/>
            <person name="Guan M."/>
            <person name="Liu Z."/>
            <person name="Sun F."/>
            <person name="Lim Y.P."/>
            <person name="Lyons E."/>
            <person name="Town C.D."/>
            <person name="Bancroft I."/>
            <person name="Wang X."/>
            <person name="Meng J."/>
            <person name="Ma J."/>
            <person name="Pires J.C."/>
            <person name="King G.J."/>
            <person name="Brunel D."/>
            <person name="Delourme R."/>
            <person name="Renard M."/>
            <person name="Aury J.M."/>
            <person name="Adams K.L."/>
            <person name="Batley J."/>
            <person name="Snowdon R.J."/>
            <person name="Tost J."/>
            <person name="Edwards D."/>
            <person name="Zhou Y."/>
            <person name="Hua W."/>
            <person name="Sharpe A.G."/>
            <person name="Paterson A.H."/>
            <person name="Guan C."/>
            <person name="Wincker P."/>
        </authorList>
    </citation>
    <scope>NUCLEOTIDE SEQUENCE [LARGE SCALE GENOMIC DNA]</scope>
    <source>
        <strain evidence="15">cv. Darmor-bzh</strain>
    </source>
</reference>
<evidence type="ECO:0000256" key="5">
    <source>
        <dbReference type="ARBA" id="ARBA00022528"/>
    </source>
</evidence>
<organism evidence="14 15">
    <name type="scientific">Brassica napus</name>
    <name type="common">Rape</name>
    <dbReference type="NCBI Taxonomy" id="3708"/>
    <lineage>
        <taxon>Eukaryota</taxon>
        <taxon>Viridiplantae</taxon>
        <taxon>Streptophyta</taxon>
        <taxon>Embryophyta</taxon>
        <taxon>Tracheophyta</taxon>
        <taxon>Spermatophyta</taxon>
        <taxon>Magnoliopsida</taxon>
        <taxon>eudicotyledons</taxon>
        <taxon>Gunneridae</taxon>
        <taxon>Pentapetalae</taxon>
        <taxon>rosids</taxon>
        <taxon>malvids</taxon>
        <taxon>Brassicales</taxon>
        <taxon>Brassicaceae</taxon>
        <taxon>Brassiceae</taxon>
        <taxon>Brassica</taxon>
    </lineage>
</organism>
<keyword evidence="13" id="KW-0812">Transmembrane</keyword>
<dbReference type="ExpressionAtlas" id="A0A078FCG4">
    <property type="expression patterns" value="baseline"/>
</dbReference>
<keyword evidence="15" id="KW-1185">Reference proteome</keyword>
<dbReference type="GO" id="GO:0016491">
    <property type="term" value="F:oxidoreductase activity"/>
    <property type="evidence" value="ECO:0000318"/>
    <property type="project" value="GO_Central"/>
</dbReference>
<feature type="transmembrane region" description="Helical" evidence="13">
    <location>
        <begin position="6"/>
        <end position="30"/>
    </location>
</feature>
<accession>A0A078FCG4</accession>
<dbReference type="GO" id="GO:0016020">
    <property type="term" value="C:membrane"/>
    <property type="evidence" value="ECO:0007669"/>
    <property type="project" value="UniProtKB-SubCell"/>
</dbReference>
<dbReference type="Gramene" id="CDY09733">
    <property type="protein sequence ID" value="CDY09733"/>
    <property type="gene ID" value="GSBRNA2T00031413001"/>
</dbReference>
<evidence type="ECO:0000256" key="13">
    <source>
        <dbReference type="SAM" id="Phobius"/>
    </source>
</evidence>
<keyword evidence="6" id="KW-0934">Plastid</keyword>
<proteinExistence type="inferred from homology"/>
<keyword evidence="5" id="KW-0150">Chloroplast</keyword>
<dbReference type="InterPro" id="IPR020904">
    <property type="entry name" value="Sc_DH/Rdtase_CS"/>
</dbReference>
<keyword evidence="10" id="KW-0560">Oxidoreductase</keyword>
<dbReference type="PROSITE" id="PS00061">
    <property type="entry name" value="ADH_SHORT"/>
    <property type="match status" value="1"/>
</dbReference>
<evidence type="ECO:0000313" key="15">
    <source>
        <dbReference type="Proteomes" id="UP000028999"/>
    </source>
</evidence>
<dbReference type="PANTHER" id="PTHR43391">
    <property type="entry name" value="RETINOL DEHYDROGENASE-RELATED"/>
    <property type="match status" value="1"/>
</dbReference>
<dbReference type="Proteomes" id="UP000028999">
    <property type="component" value="Unassembled WGS sequence"/>
</dbReference>
<comment type="subcellular location">
    <subcellularLocation>
        <location evidence="2">Membrane</location>
        <topology evidence="2">Single-pass type II membrane protein</topology>
    </subcellularLocation>
    <subcellularLocation>
        <location evidence="1">Plastid</location>
        <location evidence="1">Chloroplast</location>
    </subcellularLocation>
</comment>
<evidence type="ECO:0000256" key="12">
    <source>
        <dbReference type="RuleBase" id="RU000363"/>
    </source>
</evidence>
<dbReference type="OMA" id="FIWELIN"/>
<dbReference type="InterPro" id="IPR002347">
    <property type="entry name" value="SDR_fam"/>
</dbReference>
<gene>
    <name evidence="14" type="primary">BnaC07g33280D</name>
    <name evidence="14" type="ORF">GSBRNA2T00031413001</name>
</gene>
<dbReference type="Gene3D" id="3.40.50.720">
    <property type="entry name" value="NAD(P)-binding Rossmann-like Domain"/>
    <property type="match status" value="1"/>
</dbReference>
<dbReference type="GO" id="GO:0006694">
    <property type="term" value="P:steroid biosynthetic process"/>
    <property type="evidence" value="ECO:0007669"/>
    <property type="project" value="UniProtKB-KW"/>
</dbReference>
<keyword evidence="11" id="KW-0443">Lipid metabolism</keyword>